<dbReference type="InParanoid" id="A0D2A4"/>
<organism evidence="1 2">
    <name type="scientific">Paramecium tetraurelia</name>
    <dbReference type="NCBI Taxonomy" id="5888"/>
    <lineage>
        <taxon>Eukaryota</taxon>
        <taxon>Sar</taxon>
        <taxon>Alveolata</taxon>
        <taxon>Ciliophora</taxon>
        <taxon>Intramacronucleata</taxon>
        <taxon>Oligohymenophorea</taxon>
        <taxon>Peniculida</taxon>
        <taxon>Parameciidae</taxon>
        <taxon>Paramecium</taxon>
    </lineage>
</organism>
<name>A0D2A4_PARTE</name>
<dbReference type="KEGG" id="ptm:GSPATT00012677001"/>
<keyword evidence="2" id="KW-1185">Reference proteome</keyword>
<sequence>MQIELKNFFLNFGNTEQYSSNACDCKNQLTAYIQDGMGQEMTNNEENFLKNNNQFFIIQNSYGLRNLAYFQMKLKEKRRQTVQTIERLQKDLYHNNQIKAFIDDKGYLNFSFHLYLIENRQVLKLLEEKKKFIFDVIYQFDMKVYNKFEQCNTEKQNKSSQQQQSEPQQSVQTLDVKLCKLVNVVKSNMEQQRIYYQVQGSDNLCEDIYKNLIEIDKHSYGNIQQGQLNKLEEQINRLLISLDISIQETLRNLFLTIYLKNGEKKHYQFNQLMFLSEFFDSKLQLNETFQVRFQLLIQILCAYLLKIYLNLHISFPQKDIILINSRKQIKLDMLAYLKYSSSGTEQLQQPDQMIEISNYFEILLPNRERPIILDNYNITNELQNMKQLIKQNKITVSDLVKQLVQMDKDFENILYLIT</sequence>
<dbReference type="AlphaFoldDB" id="A0D2A4"/>
<dbReference type="Proteomes" id="UP000000600">
    <property type="component" value="Unassembled WGS sequence"/>
</dbReference>
<evidence type="ECO:0000313" key="1">
    <source>
        <dbReference type="EMBL" id="CAK77171.1"/>
    </source>
</evidence>
<accession>A0D2A4</accession>
<dbReference type="RefSeq" id="XP_001444568.1">
    <property type="nucleotide sequence ID" value="XM_001444531.1"/>
</dbReference>
<gene>
    <name evidence="1" type="ORF">GSPATT00012677001</name>
</gene>
<protein>
    <submittedName>
        <fullName evidence="1">Uncharacterized protein</fullName>
    </submittedName>
</protein>
<dbReference type="HOGENOM" id="CLU_657998_0_0_1"/>
<evidence type="ECO:0000313" key="2">
    <source>
        <dbReference type="Proteomes" id="UP000000600"/>
    </source>
</evidence>
<reference evidence="1 2" key="1">
    <citation type="journal article" date="2006" name="Nature">
        <title>Global trends of whole-genome duplications revealed by the ciliate Paramecium tetraurelia.</title>
        <authorList>
            <consortium name="Genoscope"/>
            <person name="Aury J.-M."/>
            <person name="Jaillon O."/>
            <person name="Duret L."/>
            <person name="Noel B."/>
            <person name="Jubin C."/>
            <person name="Porcel B.M."/>
            <person name="Segurens B."/>
            <person name="Daubin V."/>
            <person name="Anthouard V."/>
            <person name="Aiach N."/>
            <person name="Arnaiz O."/>
            <person name="Billaut A."/>
            <person name="Beisson J."/>
            <person name="Blanc I."/>
            <person name="Bouhouche K."/>
            <person name="Camara F."/>
            <person name="Duharcourt S."/>
            <person name="Guigo R."/>
            <person name="Gogendeau D."/>
            <person name="Katinka M."/>
            <person name="Keller A.-M."/>
            <person name="Kissmehl R."/>
            <person name="Klotz C."/>
            <person name="Koll F."/>
            <person name="Le Moue A."/>
            <person name="Lepere C."/>
            <person name="Malinsky S."/>
            <person name="Nowacki M."/>
            <person name="Nowak J.K."/>
            <person name="Plattner H."/>
            <person name="Poulain J."/>
            <person name="Ruiz F."/>
            <person name="Serrano V."/>
            <person name="Zagulski M."/>
            <person name="Dessen P."/>
            <person name="Betermier M."/>
            <person name="Weissenbach J."/>
            <person name="Scarpelli C."/>
            <person name="Schachter V."/>
            <person name="Sperling L."/>
            <person name="Meyer E."/>
            <person name="Cohen J."/>
            <person name="Wincker P."/>
        </authorList>
    </citation>
    <scope>NUCLEOTIDE SEQUENCE [LARGE SCALE GENOMIC DNA]</scope>
    <source>
        <strain evidence="1 2">Stock d4-2</strain>
    </source>
</reference>
<dbReference type="EMBL" id="CT868263">
    <property type="protein sequence ID" value="CAK77171.1"/>
    <property type="molecule type" value="Genomic_DNA"/>
</dbReference>
<dbReference type="OrthoDB" id="311647at2759"/>
<dbReference type="GeneID" id="5030352"/>
<proteinExistence type="predicted"/>
<dbReference type="OMA" id="NLAYFQM"/>